<dbReference type="GO" id="GO:0016853">
    <property type="term" value="F:isomerase activity"/>
    <property type="evidence" value="ECO:0007669"/>
    <property type="project" value="UniProtKB-KW"/>
</dbReference>
<reference evidence="4" key="1">
    <citation type="journal article" date="2019" name="Int. J. Syst. Evol. Microbiol.">
        <title>The Global Catalogue of Microorganisms (GCM) 10K type strain sequencing project: providing services to taxonomists for standard genome sequencing and annotation.</title>
        <authorList>
            <consortium name="The Broad Institute Genomics Platform"/>
            <consortium name="The Broad Institute Genome Sequencing Center for Infectious Disease"/>
            <person name="Wu L."/>
            <person name="Ma J."/>
        </authorList>
    </citation>
    <scope>NUCLEOTIDE SEQUENCE [LARGE SCALE GENOMIC DNA]</scope>
    <source>
        <strain evidence="4">CCUG 59778</strain>
    </source>
</reference>
<dbReference type="Proteomes" id="UP001596157">
    <property type="component" value="Unassembled WGS sequence"/>
</dbReference>
<feature type="chain" id="PRO_5046556951" evidence="1">
    <location>
        <begin position="31"/>
        <end position="274"/>
    </location>
</feature>
<keyword evidence="1" id="KW-0732">Signal</keyword>
<evidence type="ECO:0000256" key="1">
    <source>
        <dbReference type="SAM" id="SignalP"/>
    </source>
</evidence>
<dbReference type="EMBL" id="JBHSKF010000017">
    <property type="protein sequence ID" value="MFC5290530.1"/>
    <property type="molecule type" value="Genomic_DNA"/>
</dbReference>
<proteinExistence type="predicted"/>
<evidence type="ECO:0000313" key="4">
    <source>
        <dbReference type="Proteomes" id="UP001596157"/>
    </source>
</evidence>
<dbReference type="InterPro" id="IPR006311">
    <property type="entry name" value="TAT_signal"/>
</dbReference>
<dbReference type="Gene3D" id="3.20.20.150">
    <property type="entry name" value="Divalent-metal-dependent TIM barrel enzymes"/>
    <property type="match status" value="1"/>
</dbReference>
<protein>
    <submittedName>
        <fullName evidence="3">Sugar phosphate isomerase/epimerase family protein</fullName>
    </submittedName>
</protein>
<evidence type="ECO:0000259" key="2">
    <source>
        <dbReference type="Pfam" id="PF01261"/>
    </source>
</evidence>
<dbReference type="InterPro" id="IPR013022">
    <property type="entry name" value="Xyl_isomerase-like_TIM-brl"/>
</dbReference>
<organism evidence="3 4">
    <name type="scientific">Actinokineospora guangxiensis</name>
    <dbReference type="NCBI Taxonomy" id="1490288"/>
    <lineage>
        <taxon>Bacteria</taxon>
        <taxon>Bacillati</taxon>
        <taxon>Actinomycetota</taxon>
        <taxon>Actinomycetes</taxon>
        <taxon>Pseudonocardiales</taxon>
        <taxon>Pseudonocardiaceae</taxon>
        <taxon>Actinokineospora</taxon>
    </lineage>
</organism>
<dbReference type="InterPro" id="IPR050312">
    <property type="entry name" value="IolE/XylAMocC-like"/>
</dbReference>
<sequence>MTTRRTFLRGAAAGAAAIGAAAAVPGTASAHGFRRVLRESISIQLYTLRGIIGDNPEPVLEALADIGYRKVEMAGLYGRTATEMARMLRRHHLRATSTHTGLDGDLNQVISDARTLGHRYVVVPYVNYPTIAEWTAFADRLENAGKVLRRAGLQAGYHNHAHEFEPIDGKRPMDVIARRTTARNVHFELDLYWAVVAEVDPARFFWQHLPRVRQYHVKDRAADGGFADLGTGTIDFRKIFAKTWVQEYIVENDQPADALVTAEVGYNYLRDLRY</sequence>
<feature type="signal peptide" evidence="1">
    <location>
        <begin position="1"/>
        <end position="30"/>
    </location>
</feature>
<name>A0ABW0EW99_9PSEU</name>
<gene>
    <name evidence="3" type="ORF">ACFPM7_26045</name>
</gene>
<evidence type="ECO:0000313" key="3">
    <source>
        <dbReference type="EMBL" id="MFC5290530.1"/>
    </source>
</evidence>
<keyword evidence="3" id="KW-0413">Isomerase</keyword>
<dbReference type="SUPFAM" id="SSF51658">
    <property type="entry name" value="Xylose isomerase-like"/>
    <property type="match status" value="1"/>
</dbReference>
<dbReference type="InterPro" id="IPR036237">
    <property type="entry name" value="Xyl_isomerase-like_sf"/>
</dbReference>
<dbReference type="PROSITE" id="PS51318">
    <property type="entry name" value="TAT"/>
    <property type="match status" value="1"/>
</dbReference>
<dbReference type="Pfam" id="PF01261">
    <property type="entry name" value="AP_endonuc_2"/>
    <property type="match status" value="1"/>
</dbReference>
<accession>A0ABW0EW99</accession>
<feature type="domain" description="Xylose isomerase-like TIM barrel" evidence="2">
    <location>
        <begin position="60"/>
        <end position="241"/>
    </location>
</feature>
<dbReference type="PANTHER" id="PTHR12110">
    <property type="entry name" value="HYDROXYPYRUVATE ISOMERASE"/>
    <property type="match status" value="1"/>
</dbReference>
<dbReference type="RefSeq" id="WP_378250422.1">
    <property type="nucleotide sequence ID" value="NZ_JBHSKF010000017.1"/>
</dbReference>
<dbReference type="InterPro" id="IPR019546">
    <property type="entry name" value="TAT_signal_bac_arc"/>
</dbReference>
<dbReference type="NCBIfam" id="TIGR01409">
    <property type="entry name" value="TAT_signal_seq"/>
    <property type="match status" value="1"/>
</dbReference>
<dbReference type="PANTHER" id="PTHR12110:SF41">
    <property type="entry name" value="INOSOSE DEHYDRATASE"/>
    <property type="match status" value="1"/>
</dbReference>
<keyword evidence="4" id="KW-1185">Reference proteome</keyword>
<comment type="caution">
    <text evidence="3">The sequence shown here is derived from an EMBL/GenBank/DDBJ whole genome shotgun (WGS) entry which is preliminary data.</text>
</comment>